<dbReference type="Pfam" id="PF00270">
    <property type="entry name" value="DEAD"/>
    <property type="match status" value="1"/>
</dbReference>
<evidence type="ECO:0000256" key="3">
    <source>
        <dbReference type="ARBA" id="ARBA00022840"/>
    </source>
</evidence>
<comment type="similarity">
    <text evidence="1">Belongs to the helicase family. RecQ subfamily.</text>
</comment>
<dbReference type="SMART" id="SM00487">
    <property type="entry name" value="DEXDc"/>
    <property type="match status" value="1"/>
</dbReference>
<keyword evidence="3" id="KW-0067">ATP-binding</keyword>
<dbReference type="PANTHER" id="PTHR13710">
    <property type="entry name" value="DNA HELICASE RECQ FAMILY MEMBER"/>
    <property type="match status" value="1"/>
</dbReference>
<proteinExistence type="inferred from homology"/>
<dbReference type="Pfam" id="PF00271">
    <property type="entry name" value="Helicase_C"/>
    <property type="match status" value="1"/>
</dbReference>
<evidence type="ECO:0000313" key="9">
    <source>
        <dbReference type="Proteomes" id="UP000001072"/>
    </source>
</evidence>
<feature type="domain" description="Helicase ATP-binding" evidence="6">
    <location>
        <begin position="819"/>
        <end position="974"/>
    </location>
</feature>
<dbReference type="EC" id="5.6.2.4" evidence="5"/>
<name>F4S4W2_MELLP</name>
<dbReference type="PANTHER" id="PTHR13710:SF145">
    <property type="entry name" value="ATP-DEPENDENT DNA HELICASE"/>
    <property type="match status" value="1"/>
</dbReference>
<evidence type="ECO:0000259" key="6">
    <source>
        <dbReference type="PROSITE" id="PS51192"/>
    </source>
</evidence>
<dbReference type="STRING" id="747676.F4S4W2"/>
<evidence type="ECO:0000256" key="1">
    <source>
        <dbReference type="ARBA" id="ARBA00005446"/>
    </source>
</evidence>
<evidence type="ECO:0000256" key="5">
    <source>
        <dbReference type="ARBA" id="ARBA00034808"/>
    </source>
</evidence>
<dbReference type="KEGG" id="mlr:MELLADRAFT_93356"/>
<evidence type="ECO:0000256" key="4">
    <source>
        <dbReference type="ARBA" id="ARBA00034617"/>
    </source>
</evidence>
<feature type="domain" description="Helicase C-terminal" evidence="7">
    <location>
        <begin position="1004"/>
        <end position="1156"/>
    </location>
</feature>
<dbReference type="PROSITE" id="PS51192">
    <property type="entry name" value="HELICASE_ATP_BIND_1"/>
    <property type="match status" value="1"/>
</dbReference>
<protein>
    <recommendedName>
        <fullName evidence="5">DNA 3'-5' helicase</fullName>
        <ecNumber evidence="5">5.6.2.4</ecNumber>
    </recommendedName>
</protein>
<evidence type="ECO:0000256" key="2">
    <source>
        <dbReference type="ARBA" id="ARBA00022741"/>
    </source>
</evidence>
<dbReference type="GO" id="GO:0003676">
    <property type="term" value="F:nucleic acid binding"/>
    <property type="evidence" value="ECO:0007669"/>
    <property type="project" value="InterPro"/>
</dbReference>
<dbReference type="RefSeq" id="XP_007416380.1">
    <property type="nucleotide sequence ID" value="XM_007416318.1"/>
</dbReference>
<gene>
    <name evidence="8" type="ORF">MELLADRAFT_93356</name>
</gene>
<keyword evidence="9" id="KW-1185">Reference proteome</keyword>
<sequence>MHSHHMKDDHSRVVEKAFMMAELQEYEPLIAAGPFPPGHVEGQKDKPIEGLLLYDGFTCKLCHKSWKTMKSVINHFMIHHKCDFEFYSPAARQRRVHIQADKCQGLYGHVHRRWFPVLPYIRQHTEFDLPRDNQTPTPELGRSEAVTLLLEKLESCAAEEAEQSPDSLFDEDMANWVYVTGIYTYTQGLLASGKSCEELVVAGAGNENVESMVAYIATWINNTMKRLHKTGQLLKRMCMAETSELEDNKALMPLQEKASVFKYARILATFMWFLIEQAEDPLDADMEIHDVTKAQILALRDVVLHLTAPDTDPSQLDFMPATEDHVSSHVSGILCSVFQTYCGGWAQQYQLPPMAFIALSVFKEDGTYDSPNLITHLIAAMQYGTRLAFAEQYLDEPRPRFNPAADPTVPLEDNTQKFEFLRKGGPGPFKYVRQLMHLVSTVILSEALPDTTFWTDHEHETVEVDNKVVTVTGIRDCIHSQQKRAQEDLSQLLKGCKMPLFDTSLYKDVANFRQPGTNFLNHSGLEHSKYGLHLLKEWTRKKDVHGLLAERWESKLDEGVTVYDKSIWKASAVWDWLEMYDNLQERLYFLYHVASGQPMHGREEASSLLVNTRLDQRNLYLRGDSFVFLTWYHKSRNITGKNKPRMTFLPKSHTFIWFYFLAFLRPTAIFFLKALGQPERARDMATKVWGGVAGLGIQSWRHVSVAIVDAHIKLHCNTLLADEDDMIDCQRGHSTFTANSAYGGTGGYHVDRKSEGQYLQASAAMHRFWEIDGIRQTGFAPPATDKPIPSGELINTALQRYTGEKQPRTRGPFQSNWLAMVFDRHYDMLVVAKTGGGKSLAYMLPPLVEYKGVTVIVQPLKALVNETADELRRMRVSHVKYKSGDKIANWTRAVVCTTDKAATEEFFEAIRGLQINRVIIDEAHCYEDDVNYQGYAPAVGRLRILNCPFVFMTATMQVGHEDTLFNVFSVRQVQVEREPTGRQELRWEIMPGDMDWKSMIKHMGTVATWRELEERDRNIIFIENIAECESTKEDLQKLHPDLITTLYHSRLSPETAKANVMMWKTTPKCLMIATSGFGAGINYKHVRNVMILGLPEDGTDVNKCFQEAGRAGRDTAPANVWLYPIGKPEKNSFAERLIEGQNCLIGTFAELLDGMHRTCADVGRPAKCNHCVANENANHKRQVEVETEEVMPGTRPMYESNVKRAKMADLILKQIGHTILKLRKEMAGKCGHCFAKDSSRVTHEKCDGIGKSCVRCLGGHWVRDCPVSKMSDTLGHYGSKARFLCHFCGLPTKWLEEERFHDTSTDGKRKSCDSGLQNFCEPYCWYFFRHRKSTLGRLIKKLELPSGHVPVEKATECEFQEWLGMPGWLGCLWANMCSLFAVLRDVHIRNQVL</sequence>
<dbReference type="OrthoDB" id="2507344at2759"/>
<dbReference type="Gene3D" id="3.40.50.300">
    <property type="entry name" value="P-loop containing nucleotide triphosphate hydrolases"/>
    <property type="match status" value="2"/>
</dbReference>
<dbReference type="GO" id="GO:0005634">
    <property type="term" value="C:nucleus"/>
    <property type="evidence" value="ECO:0007669"/>
    <property type="project" value="TreeGrafter"/>
</dbReference>
<dbReference type="GeneID" id="18936550"/>
<dbReference type="GO" id="GO:0005524">
    <property type="term" value="F:ATP binding"/>
    <property type="evidence" value="ECO:0007669"/>
    <property type="project" value="UniProtKB-KW"/>
</dbReference>
<dbReference type="HOGENOM" id="CLU_003526_0_0_1"/>
<dbReference type="InterPro" id="IPR027417">
    <property type="entry name" value="P-loop_NTPase"/>
</dbReference>
<dbReference type="EMBL" id="GL883148">
    <property type="protein sequence ID" value="EGG00361.1"/>
    <property type="molecule type" value="Genomic_DNA"/>
</dbReference>
<evidence type="ECO:0000259" key="7">
    <source>
        <dbReference type="PROSITE" id="PS51194"/>
    </source>
</evidence>
<dbReference type="GO" id="GO:0043138">
    <property type="term" value="F:3'-5' DNA helicase activity"/>
    <property type="evidence" value="ECO:0007669"/>
    <property type="project" value="UniProtKB-EC"/>
</dbReference>
<comment type="catalytic activity">
    <reaction evidence="4">
        <text>Couples ATP hydrolysis with the unwinding of duplex DNA by translocating in the 3'-5' direction.</text>
        <dbReference type="EC" id="5.6.2.4"/>
    </reaction>
</comment>
<dbReference type="InterPro" id="IPR014001">
    <property type="entry name" value="Helicase_ATP-bd"/>
</dbReference>
<dbReference type="GO" id="GO:0005694">
    <property type="term" value="C:chromosome"/>
    <property type="evidence" value="ECO:0007669"/>
    <property type="project" value="TreeGrafter"/>
</dbReference>
<organism evidence="9">
    <name type="scientific">Melampsora larici-populina (strain 98AG31 / pathotype 3-4-7)</name>
    <name type="common">Poplar leaf rust fungus</name>
    <dbReference type="NCBI Taxonomy" id="747676"/>
    <lineage>
        <taxon>Eukaryota</taxon>
        <taxon>Fungi</taxon>
        <taxon>Dikarya</taxon>
        <taxon>Basidiomycota</taxon>
        <taxon>Pucciniomycotina</taxon>
        <taxon>Pucciniomycetes</taxon>
        <taxon>Pucciniales</taxon>
        <taxon>Melampsoraceae</taxon>
        <taxon>Melampsora</taxon>
    </lineage>
</organism>
<dbReference type="eggNOG" id="KOG0351">
    <property type="taxonomic scope" value="Eukaryota"/>
</dbReference>
<dbReference type="VEuPathDB" id="FungiDB:MELLADRAFT_93356"/>
<dbReference type="Proteomes" id="UP000001072">
    <property type="component" value="Unassembled WGS sequence"/>
</dbReference>
<dbReference type="SUPFAM" id="SSF52540">
    <property type="entry name" value="P-loop containing nucleoside triphosphate hydrolases"/>
    <property type="match status" value="1"/>
</dbReference>
<dbReference type="SMART" id="SM00490">
    <property type="entry name" value="HELICc"/>
    <property type="match status" value="1"/>
</dbReference>
<dbReference type="InterPro" id="IPR011545">
    <property type="entry name" value="DEAD/DEAH_box_helicase_dom"/>
</dbReference>
<dbReference type="InParanoid" id="F4S4W2"/>
<accession>F4S4W2</accession>
<keyword evidence="2" id="KW-0547">Nucleotide-binding</keyword>
<dbReference type="PROSITE" id="PS51194">
    <property type="entry name" value="HELICASE_CTER"/>
    <property type="match status" value="1"/>
</dbReference>
<dbReference type="InterPro" id="IPR001650">
    <property type="entry name" value="Helicase_C-like"/>
</dbReference>
<reference evidence="9" key="1">
    <citation type="journal article" date="2011" name="Proc. Natl. Acad. Sci. U.S.A.">
        <title>Obligate biotrophy features unraveled by the genomic analysis of rust fungi.</title>
        <authorList>
            <person name="Duplessis S."/>
            <person name="Cuomo C.A."/>
            <person name="Lin Y.-C."/>
            <person name="Aerts A."/>
            <person name="Tisserant E."/>
            <person name="Veneault-Fourrey C."/>
            <person name="Joly D.L."/>
            <person name="Hacquard S."/>
            <person name="Amselem J."/>
            <person name="Cantarel B.L."/>
            <person name="Chiu R."/>
            <person name="Coutinho P.M."/>
            <person name="Feau N."/>
            <person name="Field M."/>
            <person name="Frey P."/>
            <person name="Gelhaye E."/>
            <person name="Goldberg J."/>
            <person name="Grabherr M.G."/>
            <person name="Kodira C.D."/>
            <person name="Kohler A."/>
            <person name="Kuees U."/>
            <person name="Lindquist E.A."/>
            <person name="Lucas S.M."/>
            <person name="Mago R."/>
            <person name="Mauceli E."/>
            <person name="Morin E."/>
            <person name="Murat C."/>
            <person name="Pangilinan J.L."/>
            <person name="Park R."/>
            <person name="Pearson M."/>
            <person name="Quesneville H."/>
            <person name="Rouhier N."/>
            <person name="Sakthikumar S."/>
            <person name="Salamov A.A."/>
            <person name="Schmutz J."/>
            <person name="Selles B."/>
            <person name="Shapiro H."/>
            <person name="Tanguay P."/>
            <person name="Tuskan G.A."/>
            <person name="Henrissat B."/>
            <person name="Van de Peer Y."/>
            <person name="Rouze P."/>
            <person name="Ellis J.G."/>
            <person name="Dodds P.N."/>
            <person name="Schein J.E."/>
            <person name="Zhong S."/>
            <person name="Hamelin R.C."/>
            <person name="Grigoriev I.V."/>
            <person name="Szabo L.J."/>
            <person name="Martin F."/>
        </authorList>
    </citation>
    <scope>NUCLEOTIDE SEQUENCE [LARGE SCALE GENOMIC DNA]</scope>
    <source>
        <strain evidence="9">98AG31 / pathotype 3-4-7</strain>
    </source>
</reference>
<evidence type="ECO:0000313" key="8">
    <source>
        <dbReference type="EMBL" id="EGG00361.1"/>
    </source>
</evidence>